<evidence type="ECO:0000256" key="11">
    <source>
        <dbReference type="HAMAP-Rule" id="MF_00815"/>
    </source>
</evidence>
<evidence type="ECO:0000256" key="7">
    <source>
        <dbReference type="ARBA" id="ARBA00023065"/>
    </source>
</evidence>
<evidence type="ECO:0000256" key="6">
    <source>
        <dbReference type="ARBA" id="ARBA00022781"/>
    </source>
</evidence>
<evidence type="ECO:0000313" key="12">
    <source>
        <dbReference type="EMBL" id="MBB6732992.1"/>
    </source>
</evidence>
<dbReference type="Proteomes" id="UP000564644">
    <property type="component" value="Unassembled WGS sequence"/>
</dbReference>
<dbReference type="Pfam" id="PF00231">
    <property type="entry name" value="ATP-synt"/>
    <property type="match status" value="1"/>
</dbReference>
<gene>
    <name evidence="11" type="primary">atpG</name>
    <name evidence="12" type="ORF">H7C18_18920</name>
</gene>
<comment type="subunit">
    <text evidence="11">F-type ATPases have 2 components, CF(1) - the catalytic core - and CF(0) - the membrane proton channel. CF(1) has five subunits: alpha(3), beta(3), gamma(1), delta(1), epsilon(1). CF(0) has three main subunits: a, b and c.</text>
</comment>
<keyword evidence="9 11" id="KW-0139">CF(1)</keyword>
<dbReference type="SUPFAM" id="SSF52943">
    <property type="entry name" value="ATP synthase (F1-ATPase), gamma subunit"/>
    <property type="match status" value="1"/>
</dbReference>
<comment type="subcellular location">
    <subcellularLocation>
        <location evidence="2 11">Cell membrane</location>
        <topology evidence="2 11">Peripheral membrane protein</topology>
    </subcellularLocation>
</comment>
<dbReference type="GO" id="GO:0046933">
    <property type="term" value="F:proton-transporting ATP synthase activity, rotational mechanism"/>
    <property type="evidence" value="ECO:0007669"/>
    <property type="project" value="UniProtKB-UniRule"/>
</dbReference>
<comment type="function">
    <text evidence="1 11">Produces ATP from ADP in the presence of a proton gradient across the membrane. The gamma chain is believed to be important in regulating ATPase activity and the flow of protons through the CF(0) complex.</text>
</comment>
<keyword evidence="6 11" id="KW-0375">Hydrogen ion transport</keyword>
<evidence type="ECO:0000256" key="1">
    <source>
        <dbReference type="ARBA" id="ARBA00003456"/>
    </source>
</evidence>
<dbReference type="PROSITE" id="PS00153">
    <property type="entry name" value="ATPASE_GAMMA"/>
    <property type="match status" value="1"/>
</dbReference>
<dbReference type="PANTHER" id="PTHR11693:SF22">
    <property type="entry name" value="ATP SYNTHASE SUBUNIT GAMMA, MITOCHONDRIAL"/>
    <property type="match status" value="1"/>
</dbReference>
<evidence type="ECO:0000256" key="2">
    <source>
        <dbReference type="ARBA" id="ARBA00004202"/>
    </source>
</evidence>
<keyword evidence="4 11" id="KW-0813">Transport</keyword>
<dbReference type="PRINTS" id="PR00126">
    <property type="entry name" value="ATPASEGAMMA"/>
</dbReference>
<reference evidence="12 13" key="1">
    <citation type="submission" date="2020-08" db="EMBL/GenBank/DDBJ databases">
        <title>Cohnella phylogeny.</title>
        <authorList>
            <person name="Dunlap C."/>
        </authorList>
    </citation>
    <scope>NUCLEOTIDE SEQUENCE [LARGE SCALE GENOMIC DNA]</scope>
    <source>
        <strain evidence="12 13">CBP 2801</strain>
    </source>
</reference>
<dbReference type="Gene3D" id="3.40.1380.10">
    <property type="match status" value="1"/>
</dbReference>
<keyword evidence="5 11" id="KW-1003">Cell membrane</keyword>
<dbReference type="GO" id="GO:0005524">
    <property type="term" value="F:ATP binding"/>
    <property type="evidence" value="ECO:0007669"/>
    <property type="project" value="UniProtKB-UniRule"/>
</dbReference>
<dbReference type="InterPro" id="IPR035968">
    <property type="entry name" value="ATP_synth_F1_ATPase_gsu"/>
</dbReference>
<dbReference type="PANTHER" id="PTHR11693">
    <property type="entry name" value="ATP SYNTHASE GAMMA CHAIN"/>
    <property type="match status" value="1"/>
</dbReference>
<dbReference type="HAMAP" id="MF_00815">
    <property type="entry name" value="ATP_synth_gamma_bact"/>
    <property type="match status" value="1"/>
</dbReference>
<name>A0A7X0SN09_9BACL</name>
<dbReference type="InterPro" id="IPR023632">
    <property type="entry name" value="ATP_synth_F1_gsu_CS"/>
</dbReference>
<keyword evidence="10 11" id="KW-0066">ATP synthesis</keyword>
<evidence type="ECO:0000256" key="10">
    <source>
        <dbReference type="ARBA" id="ARBA00023310"/>
    </source>
</evidence>
<evidence type="ECO:0000256" key="3">
    <source>
        <dbReference type="ARBA" id="ARBA00007681"/>
    </source>
</evidence>
<comment type="similarity">
    <text evidence="3 11">Belongs to the ATPase gamma chain family.</text>
</comment>
<proteinExistence type="inferred from homology"/>
<dbReference type="CDD" id="cd12151">
    <property type="entry name" value="F1-ATPase_gamma"/>
    <property type="match status" value="1"/>
</dbReference>
<dbReference type="GO" id="GO:0042777">
    <property type="term" value="P:proton motive force-driven plasma membrane ATP synthesis"/>
    <property type="evidence" value="ECO:0007669"/>
    <property type="project" value="UniProtKB-UniRule"/>
</dbReference>
<dbReference type="RefSeq" id="WP_185130659.1">
    <property type="nucleotide sequence ID" value="NZ_JACJVO010000024.1"/>
</dbReference>
<accession>A0A7X0SN09</accession>
<evidence type="ECO:0000256" key="5">
    <source>
        <dbReference type="ARBA" id="ARBA00022475"/>
    </source>
</evidence>
<dbReference type="Gene3D" id="1.10.287.80">
    <property type="entry name" value="ATP synthase, gamma subunit, helix hairpin domain"/>
    <property type="match status" value="2"/>
</dbReference>
<dbReference type="GO" id="GO:0005886">
    <property type="term" value="C:plasma membrane"/>
    <property type="evidence" value="ECO:0007669"/>
    <property type="project" value="UniProtKB-SubCell"/>
</dbReference>
<dbReference type="NCBIfam" id="TIGR01146">
    <property type="entry name" value="ATPsyn_F1gamma"/>
    <property type="match status" value="1"/>
</dbReference>
<dbReference type="FunFam" id="3.40.1380.10:FF:000002">
    <property type="entry name" value="ATP synthase gamma chain"/>
    <property type="match status" value="1"/>
</dbReference>
<dbReference type="AlphaFoldDB" id="A0A7X0SN09"/>
<protein>
    <recommendedName>
        <fullName evidence="11">ATP synthase gamma chain</fullName>
    </recommendedName>
    <alternativeName>
        <fullName evidence="11">ATP synthase F1 sector gamma subunit</fullName>
    </alternativeName>
    <alternativeName>
        <fullName evidence="11">F-ATPase gamma subunit</fullName>
    </alternativeName>
</protein>
<keyword evidence="8 11" id="KW-0472">Membrane</keyword>
<evidence type="ECO:0000313" key="13">
    <source>
        <dbReference type="Proteomes" id="UP000564644"/>
    </source>
</evidence>
<dbReference type="EMBL" id="JACJVO010000024">
    <property type="protein sequence ID" value="MBB6732992.1"/>
    <property type="molecule type" value="Genomic_DNA"/>
</dbReference>
<dbReference type="GO" id="GO:0045259">
    <property type="term" value="C:proton-transporting ATP synthase complex"/>
    <property type="evidence" value="ECO:0007669"/>
    <property type="project" value="UniProtKB-KW"/>
</dbReference>
<keyword evidence="7 11" id="KW-0406">Ion transport</keyword>
<dbReference type="InterPro" id="IPR000131">
    <property type="entry name" value="ATP_synth_F1_gsu"/>
</dbReference>
<keyword evidence="13" id="KW-1185">Reference proteome</keyword>
<sequence>MAKGMREIKRQIKSTQNTKQITKAMEMVSAAKLKRAQSAALASRPYSDKLREVVSSIATGGGSVSHPMLQSREIKRTAYLVISSDRGLAGGLNTNLLKKLVETIRSKHKSADEFALFVIGRKGRDYLKRRNFAIRQEEVGVPDSPKFADIKSIASNAVQGFETGEFDELYVVYNKFVNAISQIPTIGRMLPLDASQFSGDKSGPSAQYEYEPSAEEVLNVLLPKYAETLVYSALLDNKASEFGSRMTAMGNATKNATKMISQLTLNYNRARQAAITQEIAEIVGGANALS</sequence>
<evidence type="ECO:0000256" key="9">
    <source>
        <dbReference type="ARBA" id="ARBA00023196"/>
    </source>
</evidence>
<organism evidence="12 13">
    <name type="scientific">Cohnella zeiphila</name>
    <dbReference type="NCBI Taxonomy" id="2761120"/>
    <lineage>
        <taxon>Bacteria</taxon>
        <taxon>Bacillati</taxon>
        <taxon>Bacillota</taxon>
        <taxon>Bacilli</taxon>
        <taxon>Bacillales</taxon>
        <taxon>Paenibacillaceae</taxon>
        <taxon>Cohnella</taxon>
    </lineage>
</organism>
<evidence type="ECO:0000256" key="4">
    <source>
        <dbReference type="ARBA" id="ARBA00022448"/>
    </source>
</evidence>
<comment type="caution">
    <text evidence="12">The sequence shown here is derived from an EMBL/GenBank/DDBJ whole genome shotgun (WGS) entry which is preliminary data.</text>
</comment>
<evidence type="ECO:0000256" key="8">
    <source>
        <dbReference type="ARBA" id="ARBA00023136"/>
    </source>
</evidence>